<comment type="caution">
    <text evidence="2">The sequence shown here is derived from an EMBL/GenBank/DDBJ whole genome shotgun (WGS) entry which is preliminary data.</text>
</comment>
<dbReference type="EMBL" id="BBSA01000027">
    <property type="protein sequence ID" value="GAM65935.1"/>
    <property type="molecule type" value="Genomic_DNA"/>
</dbReference>
<evidence type="ECO:0000313" key="2">
    <source>
        <dbReference type="EMBL" id="GAM65935.1"/>
    </source>
</evidence>
<proteinExistence type="predicted"/>
<name>A0A0B8PG63_9VIBR</name>
<dbReference type="Pfam" id="PF09836">
    <property type="entry name" value="DUF2063"/>
    <property type="match status" value="1"/>
</dbReference>
<evidence type="ECO:0000313" key="3">
    <source>
        <dbReference type="Proteomes" id="UP000031670"/>
    </source>
</evidence>
<reference evidence="2 3" key="1">
    <citation type="submission" date="2015-01" db="EMBL/GenBank/DDBJ databases">
        <title>Vibrio sp. C5 JCM 19232 whole genome shotgun sequence.</title>
        <authorList>
            <person name="Sawabe T."/>
            <person name="Meirelles P."/>
            <person name="Feng G."/>
            <person name="Sayaka M."/>
            <person name="Hattori M."/>
            <person name="Ohkuma M."/>
        </authorList>
    </citation>
    <scope>NUCLEOTIDE SEQUENCE [LARGE SCALE GENOMIC DNA]</scope>
    <source>
        <strain evidence="2 3">JCM19232</strain>
    </source>
</reference>
<dbReference type="AlphaFoldDB" id="A0A0B8PG63"/>
<protein>
    <submittedName>
        <fullName evidence="2">Conserved domain protein</fullName>
    </submittedName>
</protein>
<dbReference type="InterPro" id="IPR044922">
    <property type="entry name" value="DUF2063_N_sf"/>
</dbReference>
<gene>
    <name evidence="2" type="ORF">JCM19232_4182</name>
</gene>
<reference evidence="2 3" key="2">
    <citation type="submission" date="2015-01" db="EMBL/GenBank/DDBJ databases">
        <authorList>
            <consortium name="NBRP consortium"/>
            <person name="Sawabe T."/>
            <person name="Meirelles P."/>
            <person name="Feng G."/>
            <person name="Sayaka M."/>
            <person name="Hattori M."/>
            <person name="Ohkuma M."/>
        </authorList>
    </citation>
    <scope>NUCLEOTIDE SEQUENCE [LARGE SCALE GENOMIC DNA]</scope>
    <source>
        <strain evidence="2 3">JCM19232</strain>
    </source>
</reference>
<evidence type="ECO:0000259" key="1">
    <source>
        <dbReference type="Pfam" id="PF09836"/>
    </source>
</evidence>
<feature type="domain" description="Putative DNA-binding" evidence="1">
    <location>
        <begin position="5"/>
        <end position="92"/>
    </location>
</feature>
<sequence>MRLAQLQQNFASALRYQAEAIDCDISEDQFSSNARLQVYRNNFILSLTDVLKVTYKNILLLVGEECFDQLARHHITECPPTSGDVNEYGDSFWVAFDNFSEVTKAAPYLKDVAKFEWLVEGLSSAHLSKVHDVIPLNQLQHITEDQQPFIQLVVHQNLHSFSSDFAIFDLIQAIDKNDFDNLEINQPQQGVVIASPTGNYSMHLLSAVATQLLKDIEQQRTLGEIEHQLLGALPELAQANVITGFRINR</sequence>
<organism evidence="2 3">
    <name type="scientific">Vibrio ishigakensis</name>
    <dbReference type="NCBI Taxonomy" id="1481914"/>
    <lineage>
        <taxon>Bacteria</taxon>
        <taxon>Pseudomonadati</taxon>
        <taxon>Pseudomonadota</taxon>
        <taxon>Gammaproteobacteria</taxon>
        <taxon>Vibrionales</taxon>
        <taxon>Vibrionaceae</taxon>
        <taxon>Vibrio</taxon>
    </lineage>
</organism>
<dbReference type="InterPro" id="IPR018640">
    <property type="entry name" value="DUF2063"/>
</dbReference>
<dbReference type="Proteomes" id="UP000031670">
    <property type="component" value="Unassembled WGS sequence"/>
</dbReference>
<accession>A0A0B8PG63</accession>
<dbReference type="Gene3D" id="1.10.150.690">
    <property type="entry name" value="DUF2063"/>
    <property type="match status" value="1"/>
</dbReference>